<dbReference type="Pfam" id="PF00144">
    <property type="entry name" value="Beta-lactamase"/>
    <property type="match status" value="1"/>
</dbReference>
<dbReference type="InterPro" id="IPR001466">
    <property type="entry name" value="Beta-lactam-related"/>
</dbReference>
<dbReference type="RefSeq" id="WP_165638089.1">
    <property type="nucleotide sequence ID" value="NZ_JAVJPO010000002.1"/>
</dbReference>
<dbReference type="SUPFAM" id="SSF56601">
    <property type="entry name" value="beta-lactamase/transpeptidase-like"/>
    <property type="match status" value="1"/>
</dbReference>
<dbReference type="InterPro" id="IPR050491">
    <property type="entry name" value="AmpC-like"/>
</dbReference>
<dbReference type="AlphaFoldDB" id="A0A9E5ML21"/>
<dbReference type="InterPro" id="IPR012338">
    <property type="entry name" value="Beta-lactam/transpept-like"/>
</dbReference>
<protein>
    <submittedName>
        <fullName evidence="2">Beta-lactamase family protein</fullName>
    </submittedName>
</protein>
<dbReference type="PANTHER" id="PTHR46825">
    <property type="entry name" value="D-ALANYL-D-ALANINE-CARBOXYPEPTIDASE/ENDOPEPTIDASE AMPH"/>
    <property type="match status" value="1"/>
</dbReference>
<organism evidence="2 3">
    <name type="scientific">Microcella pacifica</name>
    <dbReference type="NCBI Taxonomy" id="2591847"/>
    <lineage>
        <taxon>Bacteria</taxon>
        <taxon>Bacillati</taxon>
        <taxon>Actinomycetota</taxon>
        <taxon>Actinomycetes</taxon>
        <taxon>Micrococcales</taxon>
        <taxon>Microbacteriaceae</taxon>
        <taxon>Microcella</taxon>
    </lineage>
</organism>
<keyword evidence="3" id="KW-1185">Reference proteome</keyword>
<comment type="caution">
    <text evidence="2">The sequence shown here is derived from an EMBL/GenBank/DDBJ whole genome shotgun (WGS) entry which is preliminary data.</text>
</comment>
<sequence length="340" mass="36591">MCERLDRDPRVSELKLRVADRSGTLDYGWAAPGSRAKNAIASSTKTFAAVLVLRRIAAGDLTLEQPLVSILPRTDLEDLNRFGGRDHAEDITVRDVLAHTSGIPNYYAAKALDPRSDIAAVTAADPGWSFDETLEIARGMNAPFAPHSGRAQYSFTNYQLVGRLIETIAGCPLEVALRRELLDPLGVTDTALLTPSSLELFDAASPLLHGSQPYRGARRLASLGAEGALVSTTADTMRFLRAVFEGEILDPRMLSLATADRLPLFPRVTYGVGMMALSLPRLLTRLPRPGVLLGHAGMTGHVMFAEPVSGLYAVGTINQLAAPRLSFRLLVAALRAAHAS</sequence>
<evidence type="ECO:0000313" key="2">
    <source>
        <dbReference type="EMBL" id="NHF63361.1"/>
    </source>
</evidence>
<dbReference type="Gene3D" id="3.40.710.10">
    <property type="entry name" value="DD-peptidase/beta-lactamase superfamily"/>
    <property type="match status" value="1"/>
</dbReference>
<evidence type="ECO:0000313" key="3">
    <source>
        <dbReference type="Proteomes" id="UP000818266"/>
    </source>
</evidence>
<dbReference type="PANTHER" id="PTHR46825:SF7">
    <property type="entry name" value="D-ALANYL-D-ALANINE CARBOXYPEPTIDASE"/>
    <property type="match status" value="1"/>
</dbReference>
<dbReference type="EMBL" id="VIKT02000014">
    <property type="protein sequence ID" value="NHF63361.1"/>
    <property type="molecule type" value="Genomic_DNA"/>
</dbReference>
<feature type="domain" description="Beta-lactamase-related" evidence="1">
    <location>
        <begin position="39"/>
        <end position="322"/>
    </location>
</feature>
<evidence type="ECO:0000259" key="1">
    <source>
        <dbReference type="Pfam" id="PF00144"/>
    </source>
</evidence>
<gene>
    <name evidence="2" type="ORF">FK219_008940</name>
</gene>
<name>A0A9E5ML21_9MICO</name>
<dbReference type="Proteomes" id="UP000818266">
    <property type="component" value="Unassembled WGS sequence"/>
</dbReference>
<proteinExistence type="predicted"/>
<reference evidence="2 3" key="1">
    <citation type="submission" date="2020-03" db="EMBL/GenBank/DDBJ databases">
        <title>Chryseoglobus sp. isolated from a deep-sea seamount.</title>
        <authorList>
            <person name="Zhang D.-C."/>
        </authorList>
    </citation>
    <scope>NUCLEOTIDE SEQUENCE [LARGE SCALE GENOMIC DNA]</scope>
    <source>
        <strain evidence="2 3">KN1116</strain>
    </source>
</reference>
<accession>A0A9E5ML21</accession>